<dbReference type="Proteomes" id="UP000499080">
    <property type="component" value="Unassembled WGS sequence"/>
</dbReference>
<organism evidence="1 2">
    <name type="scientific">Araneus ventricosus</name>
    <name type="common">Orbweaver spider</name>
    <name type="synonym">Epeira ventricosa</name>
    <dbReference type="NCBI Taxonomy" id="182803"/>
    <lineage>
        <taxon>Eukaryota</taxon>
        <taxon>Metazoa</taxon>
        <taxon>Ecdysozoa</taxon>
        <taxon>Arthropoda</taxon>
        <taxon>Chelicerata</taxon>
        <taxon>Arachnida</taxon>
        <taxon>Araneae</taxon>
        <taxon>Araneomorphae</taxon>
        <taxon>Entelegynae</taxon>
        <taxon>Araneoidea</taxon>
        <taxon>Araneidae</taxon>
        <taxon>Araneus</taxon>
    </lineage>
</organism>
<name>A0A4Y2RM00_ARAVE</name>
<protein>
    <submittedName>
        <fullName evidence="1">Uncharacterized protein</fullName>
    </submittedName>
</protein>
<dbReference type="EMBL" id="BGPR01017622">
    <property type="protein sequence ID" value="GBN76723.1"/>
    <property type="molecule type" value="Genomic_DNA"/>
</dbReference>
<reference evidence="1 2" key="1">
    <citation type="journal article" date="2019" name="Sci. Rep.">
        <title>Orb-weaving spider Araneus ventricosus genome elucidates the spidroin gene catalogue.</title>
        <authorList>
            <person name="Kono N."/>
            <person name="Nakamura H."/>
            <person name="Ohtoshi R."/>
            <person name="Moran D.A.P."/>
            <person name="Shinohara A."/>
            <person name="Yoshida Y."/>
            <person name="Fujiwara M."/>
            <person name="Mori M."/>
            <person name="Tomita M."/>
            <person name="Arakawa K."/>
        </authorList>
    </citation>
    <scope>NUCLEOTIDE SEQUENCE [LARGE SCALE GENOMIC DNA]</scope>
</reference>
<keyword evidence="2" id="KW-1185">Reference proteome</keyword>
<comment type="caution">
    <text evidence="1">The sequence shown here is derived from an EMBL/GenBank/DDBJ whole genome shotgun (WGS) entry which is preliminary data.</text>
</comment>
<proteinExistence type="predicted"/>
<gene>
    <name evidence="1" type="ORF">AVEN_149757_1</name>
</gene>
<accession>A0A4Y2RM00</accession>
<sequence>MNNQATENSFSASEEVEGIVFKASPSFITFVDRFSVESNNCNSCITILLKLELLLVEQRWTCVFEWITFSNVSYNVKDFSSKVSGLSCSECEDLDSE</sequence>
<evidence type="ECO:0000313" key="1">
    <source>
        <dbReference type="EMBL" id="GBN76723.1"/>
    </source>
</evidence>
<evidence type="ECO:0000313" key="2">
    <source>
        <dbReference type="Proteomes" id="UP000499080"/>
    </source>
</evidence>
<dbReference type="AlphaFoldDB" id="A0A4Y2RM00"/>